<dbReference type="RefSeq" id="XP_022284075.1">
    <property type="nucleotide sequence ID" value="XM_022428728.1"/>
</dbReference>
<keyword evidence="1" id="KW-1133">Transmembrane helix</keyword>
<dbReference type="GeneID" id="28853036"/>
<proteinExistence type="predicted"/>
<keyword evidence="1" id="KW-0472">Membrane</keyword>
<evidence type="ECO:0000313" key="3">
    <source>
        <dbReference type="Proteomes" id="UP000078397"/>
    </source>
</evidence>
<organism evidence="2 3">
    <name type="scientific">Pochonia chlamydosporia 170</name>
    <dbReference type="NCBI Taxonomy" id="1380566"/>
    <lineage>
        <taxon>Eukaryota</taxon>
        <taxon>Fungi</taxon>
        <taxon>Dikarya</taxon>
        <taxon>Ascomycota</taxon>
        <taxon>Pezizomycotina</taxon>
        <taxon>Sordariomycetes</taxon>
        <taxon>Hypocreomycetidae</taxon>
        <taxon>Hypocreales</taxon>
        <taxon>Clavicipitaceae</taxon>
        <taxon>Pochonia</taxon>
    </lineage>
</organism>
<keyword evidence="3" id="KW-1185">Reference proteome</keyword>
<dbReference type="Proteomes" id="UP000078397">
    <property type="component" value="Unassembled WGS sequence"/>
</dbReference>
<evidence type="ECO:0000256" key="1">
    <source>
        <dbReference type="SAM" id="Phobius"/>
    </source>
</evidence>
<gene>
    <name evidence="2" type="ORF">VFPPC_10728</name>
</gene>
<feature type="transmembrane region" description="Helical" evidence="1">
    <location>
        <begin position="30"/>
        <end position="52"/>
    </location>
</feature>
<accession>A0A179F4F2</accession>
<dbReference type="AlphaFoldDB" id="A0A179F4F2"/>
<dbReference type="EMBL" id="LSBJ02000009">
    <property type="protein sequence ID" value="OAQ60308.2"/>
    <property type="molecule type" value="Genomic_DNA"/>
</dbReference>
<comment type="caution">
    <text evidence="2">The sequence shown here is derived from an EMBL/GenBank/DDBJ whole genome shotgun (WGS) entry which is preliminary data.</text>
</comment>
<protein>
    <submittedName>
        <fullName evidence="2">Uncharacterized protein</fullName>
    </submittedName>
</protein>
<evidence type="ECO:0000313" key="2">
    <source>
        <dbReference type="EMBL" id="OAQ60308.2"/>
    </source>
</evidence>
<sequence>MARNIPDTKQVRIWDRTLRDFTHGKQNMNLLGWGFLLSWLSWPSWLICAWALRCSSSMFVGISVGSRGGLLPCPQSDEGSRCGALVAAGCGGIDLCGCGCNCAMGIGDGRELGGCPDPLYLEDASVSGRRGGSGDLGTSSWVVRRVSGRGNGGTLDKMLREGDVEACAVTEFSPVLVGAGAECCCSVSASRGRSFRARRNRSALILSILPFPNTILSCRILYCSCSVQIAEIMVRTK</sequence>
<reference evidence="2 3" key="1">
    <citation type="journal article" date="2016" name="PLoS Pathog.">
        <title>Biosynthesis of antibiotic leucinostatins in bio-control fungus Purpureocillium lilacinum and their inhibition on phytophthora revealed by genome mining.</title>
        <authorList>
            <person name="Wang G."/>
            <person name="Liu Z."/>
            <person name="Lin R."/>
            <person name="Li E."/>
            <person name="Mao Z."/>
            <person name="Ling J."/>
            <person name="Yang Y."/>
            <person name="Yin W.B."/>
            <person name="Xie B."/>
        </authorList>
    </citation>
    <scope>NUCLEOTIDE SEQUENCE [LARGE SCALE GENOMIC DNA]</scope>
    <source>
        <strain evidence="2">170</strain>
    </source>
</reference>
<dbReference type="KEGG" id="pchm:VFPPC_10728"/>
<keyword evidence="1" id="KW-0812">Transmembrane</keyword>
<name>A0A179F4F2_METCM</name>